<keyword evidence="4" id="KW-1185">Reference proteome</keyword>
<dbReference type="Proteomes" id="UP000078390">
    <property type="component" value="Unassembled WGS sequence"/>
</dbReference>
<dbReference type="RefSeq" id="WP_208595682.1">
    <property type="nucleotide sequence ID" value="NZ_LWLG01000008.1"/>
</dbReference>
<dbReference type="PANTHER" id="PTHR42954">
    <property type="entry name" value="FE(2+) TRANSPORT PROTEIN A"/>
    <property type="match status" value="1"/>
</dbReference>
<dbReference type="SMART" id="SM00899">
    <property type="entry name" value="FeoA"/>
    <property type="match status" value="1"/>
</dbReference>
<evidence type="ECO:0000256" key="1">
    <source>
        <dbReference type="ARBA" id="ARBA00023004"/>
    </source>
</evidence>
<name>A0A179D3K6_9BACT</name>
<protein>
    <submittedName>
        <fullName evidence="3">Ferrous iron transport protein B</fullName>
    </submittedName>
</protein>
<reference evidence="3 4" key="1">
    <citation type="submission" date="2016-04" db="EMBL/GenBank/DDBJ databases">
        <title>Genome analysis of Thermosulfurimonas dismutans, the first thermophilic sulfur-disproportionating bacterium of the phylum Thermodesulfobacteria.</title>
        <authorList>
            <person name="Mardanov A.V."/>
            <person name="Beletsky A.V."/>
            <person name="Kadnikov V.V."/>
            <person name="Slobodkin A.I."/>
            <person name="Ravin N.V."/>
        </authorList>
    </citation>
    <scope>NUCLEOTIDE SEQUENCE [LARGE SCALE GENOMIC DNA]</scope>
    <source>
        <strain evidence="3 4">S95</strain>
    </source>
</reference>
<dbReference type="SUPFAM" id="SSF50037">
    <property type="entry name" value="C-terminal domain of transcriptional repressors"/>
    <property type="match status" value="1"/>
</dbReference>
<keyword evidence="1" id="KW-0408">Iron</keyword>
<dbReference type="InterPro" id="IPR052713">
    <property type="entry name" value="FeoA"/>
</dbReference>
<dbReference type="Gene3D" id="2.30.30.90">
    <property type="match status" value="1"/>
</dbReference>
<feature type="domain" description="Ferrous iron transporter FeoA-like" evidence="2">
    <location>
        <begin position="30"/>
        <end position="102"/>
    </location>
</feature>
<dbReference type="PANTHER" id="PTHR42954:SF2">
    <property type="entry name" value="FE(2+) TRANSPORT PROTEIN A"/>
    <property type="match status" value="1"/>
</dbReference>
<dbReference type="InterPro" id="IPR038157">
    <property type="entry name" value="FeoA_core_dom"/>
</dbReference>
<dbReference type="STRING" id="999894.TDIS_1275"/>
<dbReference type="GO" id="GO:0046914">
    <property type="term" value="F:transition metal ion binding"/>
    <property type="evidence" value="ECO:0007669"/>
    <property type="project" value="InterPro"/>
</dbReference>
<proteinExistence type="predicted"/>
<comment type="caution">
    <text evidence="3">The sequence shown here is derived from an EMBL/GenBank/DDBJ whole genome shotgun (WGS) entry which is preliminary data.</text>
</comment>
<accession>A0A179D3K6</accession>
<gene>
    <name evidence="3" type="ORF">TDIS_1275</name>
</gene>
<evidence type="ECO:0000313" key="4">
    <source>
        <dbReference type="Proteomes" id="UP000078390"/>
    </source>
</evidence>
<dbReference type="InterPro" id="IPR008988">
    <property type="entry name" value="Transcriptional_repressor_C"/>
</dbReference>
<dbReference type="EMBL" id="LWLG01000008">
    <property type="protein sequence ID" value="OAQ20660.1"/>
    <property type="molecule type" value="Genomic_DNA"/>
</dbReference>
<dbReference type="InterPro" id="IPR007167">
    <property type="entry name" value="Fe-transptr_FeoA-like"/>
</dbReference>
<organism evidence="3 4">
    <name type="scientific">Thermosulfurimonas dismutans</name>
    <dbReference type="NCBI Taxonomy" id="999894"/>
    <lineage>
        <taxon>Bacteria</taxon>
        <taxon>Pseudomonadati</taxon>
        <taxon>Thermodesulfobacteriota</taxon>
        <taxon>Thermodesulfobacteria</taxon>
        <taxon>Thermodesulfobacteriales</taxon>
        <taxon>Thermodesulfobacteriaceae</taxon>
        <taxon>Thermosulfurimonas</taxon>
    </lineage>
</organism>
<dbReference type="AlphaFoldDB" id="A0A179D3K6"/>
<dbReference type="Pfam" id="PF04023">
    <property type="entry name" value="FeoA"/>
    <property type="match status" value="1"/>
</dbReference>
<evidence type="ECO:0000259" key="2">
    <source>
        <dbReference type="SMART" id="SM00899"/>
    </source>
</evidence>
<evidence type="ECO:0000313" key="3">
    <source>
        <dbReference type="EMBL" id="OAQ20660.1"/>
    </source>
</evidence>
<sequence>MGFRWRFRWGRRRRCSVEEGKTCPRFENLVTLEELKTGEEGIIVKVLGNGTFRQRLLEMGFLPGTKVRVIRYAPLEDPVEYEVKGYHVALRHEEAARVLVEKCPK</sequence>